<comment type="caution">
    <text evidence="2">The sequence shown here is derived from an EMBL/GenBank/DDBJ whole genome shotgun (WGS) entry which is preliminary data.</text>
</comment>
<sequence length="119" mass="13457">MSHISSQWRGFRTGGFHVSSFSLTHFAVLIIASVTAHTYIMTALLTKESPTGRSFVCLEHLGMQDEVLVRHKDCSTYVHDAHLQFLVDQATSCLKHRKVAMALAREGTLKTIIRYPKKR</sequence>
<feature type="transmembrane region" description="Helical" evidence="1">
    <location>
        <begin position="20"/>
        <end position="45"/>
    </location>
</feature>
<proteinExistence type="predicted"/>
<reference evidence="2 3" key="1">
    <citation type="journal article" date="2023" name="Sci. Data">
        <title>Genome assembly of the Korean intertidal mud-creeper Batillaria attramentaria.</title>
        <authorList>
            <person name="Patra A.K."/>
            <person name="Ho P.T."/>
            <person name="Jun S."/>
            <person name="Lee S.J."/>
            <person name="Kim Y."/>
            <person name="Won Y.J."/>
        </authorList>
    </citation>
    <scope>NUCLEOTIDE SEQUENCE [LARGE SCALE GENOMIC DNA]</scope>
    <source>
        <strain evidence="2">Wonlab-2016</strain>
    </source>
</reference>
<organism evidence="2 3">
    <name type="scientific">Batillaria attramentaria</name>
    <dbReference type="NCBI Taxonomy" id="370345"/>
    <lineage>
        <taxon>Eukaryota</taxon>
        <taxon>Metazoa</taxon>
        <taxon>Spiralia</taxon>
        <taxon>Lophotrochozoa</taxon>
        <taxon>Mollusca</taxon>
        <taxon>Gastropoda</taxon>
        <taxon>Caenogastropoda</taxon>
        <taxon>Sorbeoconcha</taxon>
        <taxon>Cerithioidea</taxon>
        <taxon>Batillariidae</taxon>
        <taxon>Batillaria</taxon>
    </lineage>
</organism>
<keyword evidence="3" id="KW-1185">Reference proteome</keyword>
<dbReference type="AlphaFoldDB" id="A0ABD0JN21"/>
<evidence type="ECO:0000313" key="3">
    <source>
        <dbReference type="Proteomes" id="UP001519460"/>
    </source>
</evidence>
<gene>
    <name evidence="2" type="ORF">BaRGS_00032568</name>
</gene>
<evidence type="ECO:0000256" key="1">
    <source>
        <dbReference type="SAM" id="Phobius"/>
    </source>
</evidence>
<name>A0ABD0JN21_9CAEN</name>
<keyword evidence="1" id="KW-1133">Transmembrane helix</keyword>
<dbReference type="EMBL" id="JACVVK020000382">
    <property type="protein sequence ID" value="KAK7476214.1"/>
    <property type="molecule type" value="Genomic_DNA"/>
</dbReference>
<keyword evidence="1" id="KW-0472">Membrane</keyword>
<evidence type="ECO:0000313" key="2">
    <source>
        <dbReference type="EMBL" id="KAK7476214.1"/>
    </source>
</evidence>
<protein>
    <submittedName>
        <fullName evidence="2">Uncharacterized protein</fullName>
    </submittedName>
</protein>
<dbReference type="Proteomes" id="UP001519460">
    <property type="component" value="Unassembled WGS sequence"/>
</dbReference>
<accession>A0ABD0JN21</accession>
<keyword evidence="1" id="KW-0812">Transmembrane</keyword>